<keyword evidence="2" id="KW-1133">Transmembrane helix</keyword>
<evidence type="ECO:0000313" key="5">
    <source>
        <dbReference type="EMBL" id="TBN57080.1"/>
    </source>
</evidence>
<evidence type="ECO:0000259" key="4">
    <source>
        <dbReference type="Pfam" id="PF07987"/>
    </source>
</evidence>
<protein>
    <submittedName>
        <fullName evidence="5">DUF1775 domain-containing protein</fullName>
    </submittedName>
</protein>
<dbReference type="InterPro" id="IPR038507">
    <property type="entry name" value="YcnI-like_sf"/>
</dbReference>
<comment type="caution">
    <text evidence="5">The sequence shown here is derived from an EMBL/GenBank/DDBJ whole genome shotgun (WGS) entry which is preliminary data.</text>
</comment>
<evidence type="ECO:0000256" key="2">
    <source>
        <dbReference type="SAM" id="Phobius"/>
    </source>
</evidence>
<sequence>MKKSTLSRAVIAVGAGTMLALAAPLAASAHVSIDPGAADPGAYIVVNVKVPNESETESTVKVEVSLPTDTPFSSVRYVPVAGWTTELVRETLPEPVKVGESEITEAVTSVVWTADAGSGIEAGQLAIFPLSLGPVPDTGSVKLSAEQTYSDGEVVSWSEDGEDAEHPAPVLYINDAAPADHHGGAAAEEEEHGAADESDASASGDDVLARILAIGALVVGAVGIVLAVTARRKLAA</sequence>
<proteinExistence type="predicted"/>
<evidence type="ECO:0000313" key="6">
    <source>
        <dbReference type="Proteomes" id="UP000294194"/>
    </source>
</evidence>
<evidence type="ECO:0000256" key="1">
    <source>
        <dbReference type="SAM" id="MobiDB-lite"/>
    </source>
</evidence>
<evidence type="ECO:0000256" key="3">
    <source>
        <dbReference type="SAM" id="SignalP"/>
    </source>
</evidence>
<organism evidence="5 6">
    <name type="scientific">Glaciihabitans arcticus</name>
    <dbReference type="NCBI Taxonomy" id="2668039"/>
    <lineage>
        <taxon>Bacteria</taxon>
        <taxon>Bacillati</taxon>
        <taxon>Actinomycetota</taxon>
        <taxon>Actinomycetes</taxon>
        <taxon>Micrococcales</taxon>
        <taxon>Microbacteriaceae</taxon>
        <taxon>Glaciihabitans</taxon>
    </lineage>
</organism>
<keyword evidence="2" id="KW-0812">Transmembrane</keyword>
<dbReference type="Proteomes" id="UP000294194">
    <property type="component" value="Unassembled WGS sequence"/>
</dbReference>
<feature type="region of interest" description="Disordered" evidence="1">
    <location>
        <begin position="180"/>
        <end position="201"/>
    </location>
</feature>
<dbReference type="RefSeq" id="WP_130981191.1">
    <property type="nucleotide sequence ID" value="NZ_SISG01000001.1"/>
</dbReference>
<dbReference type="CDD" id="cd08545">
    <property type="entry name" value="YcnI_like"/>
    <property type="match status" value="1"/>
</dbReference>
<feature type="chain" id="PRO_5039014717" evidence="3">
    <location>
        <begin position="23"/>
        <end position="236"/>
    </location>
</feature>
<feature type="compositionally biased region" description="Acidic residues" evidence="1">
    <location>
        <begin position="187"/>
        <end position="199"/>
    </location>
</feature>
<dbReference type="Pfam" id="PF07987">
    <property type="entry name" value="DUF1775"/>
    <property type="match status" value="1"/>
</dbReference>
<dbReference type="AlphaFoldDB" id="A0A4Q9GXS7"/>
<name>A0A4Q9GXS7_9MICO</name>
<keyword evidence="6" id="KW-1185">Reference proteome</keyword>
<gene>
    <name evidence="5" type="ORF">EYE40_06505</name>
</gene>
<reference evidence="6" key="1">
    <citation type="submission" date="2019-02" db="EMBL/GenBank/DDBJ databases">
        <title>Glaciihabitans arcticus sp. nov., a psychrotolerant bacterium isolated from polar soil.</title>
        <authorList>
            <person name="Dahal R.H."/>
        </authorList>
    </citation>
    <scope>NUCLEOTIDE SEQUENCE [LARGE SCALE GENOMIC DNA]</scope>
    <source>
        <strain evidence="6">RP-3-7</strain>
    </source>
</reference>
<keyword evidence="3" id="KW-0732">Signal</keyword>
<feature type="signal peptide" evidence="3">
    <location>
        <begin position="1"/>
        <end position="22"/>
    </location>
</feature>
<dbReference type="InterPro" id="IPR012533">
    <property type="entry name" value="YcnI-copper_dom"/>
</dbReference>
<keyword evidence="2" id="KW-0472">Membrane</keyword>
<dbReference type="Gene3D" id="2.60.40.2230">
    <property type="entry name" value="Uncharacterised protein YcnI-like PF07987, DUF1775"/>
    <property type="match status" value="1"/>
</dbReference>
<dbReference type="EMBL" id="SISG01000001">
    <property type="protein sequence ID" value="TBN57080.1"/>
    <property type="molecule type" value="Genomic_DNA"/>
</dbReference>
<feature type="domain" description="YncI copper-binding" evidence="4">
    <location>
        <begin position="30"/>
        <end position="172"/>
    </location>
</feature>
<feature type="transmembrane region" description="Helical" evidence="2">
    <location>
        <begin position="207"/>
        <end position="230"/>
    </location>
</feature>
<accession>A0A4Q9GXS7</accession>